<dbReference type="Proteomes" id="UP001597252">
    <property type="component" value="Unassembled WGS sequence"/>
</dbReference>
<organism evidence="1 2">
    <name type="scientific">Lacticaseibacillus baoqingensis</name>
    <dbReference type="NCBI Taxonomy" id="2486013"/>
    <lineage>
        <taxon>Bacteria</taxon>
        <taxon>Bacillati</taxon>
        <taxon>Bacillota</taxon>
        <taxon>Bacilli</taxon>
        <taxon>Lactobacillales</taxon>
        <taxon>Lactobacillaceae</taxon>
        <taxon>Lacticaseibacillus</taxon>
    </lineage>
</organism>
<evidence type="ECO:0000313" key="2">
    <source>
        <dbReference type="Proteomes" id="UP001597252"/>
    </source>
</evidence>
<reference evidence="2" key="1">
    <citation type="journal article" date="2019" name="Int. J. Syst. Evol. Microbiol.">
        <title>The Global Catalogue of Microorganisms (GCM) 10K type strain sequencing project: providing services to taxonomists for standard genome sequencing and annotation.</title>
        <authorList>
            <consortium name="The Broad Institute Genomics Platform"/>
            <consortium name="The Broad Institute Genome Sequencing Center for Infectious Disease"/>
            <person name="Wu L."/>
            <person name="Ma J."/>
        </authorList>
    </citation>
    <scope>NUCLEOTIDE SEQUENCE [LARGE SCALE GENOMIC DNA]</scope>
    <source>
        <strain evidence="2">CCM 8903</strain>
    </source>
</reference>
<comment type="caution">
    <text evidence="1">The sequence shown here is derived from an EMBL/GenBank/DDBJ whole genome shotgun (WGS) entry which is preliminary data.</text>
</comment>
<protein>
    <submittedName>
        <fullName evidence="1">Uncharacterized protein</fullName>
    </submittedName>
</protein>
<dbReference type="EMBL" id="JBHTON010000052">
    <property type="protein sequence ID" value="MFD1486021.1"/>
    <property type="molecule type" value="Genomic_DNA"/>
</dbReference>
<evidence type="ECO:0000313" key="1">
    <source>
        <dbReference type="EMBL" id="MFD1486021.1"/>
    </source>
</evidence>
<sequence>MDQYKIYYNTMPIDDDGLGFVVGLITELPPSRLHVKGRSRNLLAYMPVLRMGQPAYPVLNEKLHVITRKAWEAAPDDAAFLVTDWFLRYPMIDSLTYFDTYDPFHNLTPHILPGDRWRRPIQLAKQQLHDDLERFTKGQPTKLMQLPVKLEDLGYF</sequence>
<proteinExistence type="predicted"/>
<keyword evidence="2" id="KW-1185">Reference proteome</keyword>
<accession>A0ABW4EC92</accession>
<name>A0ABW4EC92_9LACO</name>
<gene>
    <name evidence="1" type="ORF">ACFQ5J_12385</name>
</gene>
<dbReference type="RefSeq" id="WP_125754133.1">
    <property type="nucleotide sequence ID" value="NZ_JBHTON010000052.1"/>
</dbReference>